<name>A0AAV6XI51_9LAMI</name>
<dbReference type="PANTHER" id="PTHR46702">
    <property type="entry name" value="DNA LIGASE (DUF1666)-RELATED"/>
    <property type="match status" value="1"/>
</dbReference>
<sequence length="441" mass="51229">MDFFKLNKFRKAHKPDPNNLTQDHPVPQPEEPENGTPDVMGKSVNLDSTNNAEMEDDDDDFITNEVKRRLKELRRNSFMVLIPEETSPAADDEEEEEEEEGETSSSEWRDVEAEGRQFWSGFDAVYDIYSDRMLFFDRLTSQQLLEAGCHVVATPSPRSASKKLASPLRCLSLKRFEAPEEEIEHLQQPVNDPYHDLETAYVAQVCLSWEALHCQYTQLTQKISCQPETPTSYNHSAQQFQQFEVLLQRFIENEPFELGSRPEIYARTRKSLPKLLQIPKILVLLHGFNLACEEKTTEEEASDVMVLAPDFIRIIESCILSFRQFIKTDKKKSGGVRNRFASFSLSPSLFFEWLELQKAMKVKEVWKKRKSYNKKKCWPSTKEEVEMLLGLIDVKVISRVVRMMRISKEQLFWCEEKMKKLGLLSDGKLQRDPSPTLFPCH</sequence>
<dbReference type="PANTHER" id="PTHR46702:SF1">
    <property type="entry name" value="DUF1666 FAMILY PROTEIN (DUF1666)"/>
    <property type="match status" value="1"/>
</dbReference>
<accession>A0AAV6XI51</accession>
<comment type="caution">
    <text evidence="2">The sequence shown here is derived from an EMBL/GenBank/DDBJ whole genome shotgun (WGS) entry which is preliminary data.</text>
</comment>
<keyword evidence="3" id="KW-1185">Reference proteome</keyword>
<proteinExistence type="predicted"/>
<dbReference type="InterPro" id="IPR012870">
    <property type="entry name" value="DUF1666"/>
</dbReference>
<evidence type="ECO:0000313" key="3">
    <source>
        <dbReference type="Proteomes" id="UP000826271"/>
    </source>
</evidence>
<evidence type="ECO:0000256" key="1">
    <source>
        <dbReference type="SAM" id="MobiDB-lite"/>
    </source>
</evidence>
<evidence type="ECO:0000313" key="2">
    <source>
        <dbReference type="EMBL" id="KAG8380277.1"/>
    </source>
</evidence>
<dbReference type="Proteomes" id="UP000826271">
    <property type="component" value="Unassembled WGS sequence"/>
</dbReference>
<dbReference type="EMBL" id="WHWC01000007">
    <property type="protein sequence ID" value="KAG8380277.1"/>
    <property type="molecule type" value="Genomic_DNA"/>
</dbReference>
<organism evidence="2 3">
    <name type="scientific">Buddleja alternifolia</name>
    <dbReference type="NCBI Taxonomy" id="168488"/>
    <lineage>
        <taxon>Eukaryota</taxon>
        <taxon>Viridiplantae</taxon>
        <taxon>Streptophyta</taxon>
        <taxon>Embryophyta</taxon>
        <taxon>Tracheophyta</taxon>
        <taxon>Spermatophyta</taxon>
        <taxon>Magnoliopsida</taxon>
        <taxon>eudicotyledons</taxon>
        <taxon>Gunneridae</taxon>
        <taxon>Pentapetalae</taxon>
        <taxon>asterids</taxon>
        <taxon>lamiids</taxon>
        <taxon>Lamiales</taxon>
        <taxon>Scrophulariaceae</taxon>
        <taxon>Buddlejeae</taxon>
        <taxon>Buddleja</taxon>
    </lineage>
</organism>
<feature type="compositionally biased region" description="Acidic residues" evidence="1">
    <location>
        <begin position="90"/>
        <end position="102"/>
    </location>
</feature>
<protein>
    <submittedName>
        <fullName evidence="2">Uncharacterized protein</fullName>
    </submittedName>
</protein>
<reference evidence="2" key="1">
    <citation type="submission" date="2019-10" db="EMBL/GenBank/DDBJ databases">
        <authorList>
            <person name="Zhang R."/>
            <person name="Pan Y."/>
            <person name="Wang J."/>
            <person name="Ma R."/>
            <person name="Yu S."/>
        </authorList>
    </citation>
    <scope>NUCLEOTIDE SEQUENCE</scope>
    <source>
        <strain evidence="2">LA-IB0</strain>
        <tissue evidence="2">Leaf</tissue>
    </source>
</reference>
<gene>
    <name evidence="2" type="ORF">BUALT_Bualt07G0176600</name>
</gene>
<dbReference type="Pfam" id="PF07891">
    <property type="entry name" value="DUF1666"/>
    <property type="match status" value="1"/>
</dbReference>
<feature type="region of interest" description="Disordered" evidence="1">
    <location>
        <begin position="81"/>
        <end position="110"/>
    </location>
</feature>
<feature type="region of interest" description="Disordered" evidence="1">
    <location>
        <begin position="1"/>
        <end position="60"/>
    </location>
</feature>
<dbReference type="AlphaFoldDB" id="A0AAV6XI51"/>